<evidence type="ECO:0000313" key="4">
    <source>
        <dbReference type="Proteomes" id="UP000612362"/>
    </source>
</evidence>
<dbReference type="Proteomes" id="UP000612362">
    <property type="component" value="Unassembled WGS sequence"/>
</dbReference>
<evidence type="ECO:0000313" key="3">
    <source>
        <dbReference type="EMBL" id="GHO46777.1"/>
    </source>
</evidence>
<dbReference type="PRINTS" id="PR00111">
    <property type="entry name" value="ABHYDROLASE"/>
</dbReference>
<name>A0A8J3I636_9CHLR</name>
<gene>
    <name evidence="3" type="ORF">KSX_49400</name>
</gene>
<dbReference type="Pfam" id="PF00561">
    <property type="entry name" value="Abhydrolase_1"/>
    <property type="match status" value="1"/>
</dbReference>
<accession>A0A8J3I636</accession>
<dbReference type="InterPro" id="IPR000639">
    <property type="entry name" value="Epox_hydrolase-like"/>
</dbReference>
<dbReference type="InterPro" id="IPR051340">
    <property type="entry name" value="Haloalkane_dehalogenase"/>
</dbReference>
<dbReference type="RefSeq" id="WP_220196132.1">
    <property type="nucleotide sequence ID" value="NZ_BNJF01000002.1"/>
</dbReference>
<dbReference type="SUPFAM" id="SSF53474">
    <property type="entry name" value="alpha/beta-Hydrolases"/>
    <property type="match status" value="1"/>
</dbReference>
<dbReference type="InterPro" id="IPR029058">
    <property type="entry name" value="AB_hydrolase_fold"/>
</dbReference>
<evidence type="ECO:0000259" key="2">
    <source>
        <dbReference type="Pfam" id="PF00561"/>
    </source>
</evidence>
<dbReference type="PANTHER" id="PTHR42977">
    <property type="entry name" value="HYDROLASE-RELATED"/>
    <property type="match status" value="1"/>
</dbReference>
<dbReference type="EMBL" id="BNJF01000002">
    <property type="protein sequence ID" value="GHO46777.1"/>
    <property type="molecule type" value="Genomic_DNA"/>
</dbReference>
<dbReference type="FunFam" id="3.40.50.1820:FF:000173">
    <property type="entry name" value="Alpha/beta hydrolase"/>
    <property type="match status" value="1"/>
</dbReference>
<keyword evidence="1 3" id="KW-0378">Hydrolase</keyword>
<dbReference type="Gene3D" id="3.40.50.1820">
    <property type="entry name" value="alpha/beta hydrolase"/>
    <property type="match status" value="1"/>
</dbReference>
<dbReference type="GO" id="GO:0004301">
    <property type="term" value="F:epoxide hydrolase activity"/>
    <property type="evidence" value="ECO:0007669"/>
    <property type="project" value="TreeGrafter"/>
</dbReference>
<dbReference type="PRINTS" id="PR00412">
    <property type="entry name" value="EPOXHYDRLASE"/>
</dbReference>
<keyword evidence="4" id="KW-1185">Reference proteome</keyword>
<protein>
    <submittedName>
        <fullName evidence="3">Hydrolase</fullName>
    </submittedName>
</protein>
<organism evidence="3 4">
    <name type="scientific">Ktedonospora formicarum</name>
    <dbReference type="NCBI Taxonomy" id="2778364"/>
    <lineage>
        <taxon>Bacteria</taxon>
        <taxon>Bacillati</taxon>
        <taxon>Chloroflexota</taxon>
        <taxon>Ktedonobacteria</taxon>
        <taxon>Ktedonobacterales</taxon>
        <taxon>Ktedonobacteraceae</taxon>
        <taxon>Ktedonospora</taxon>
    </lineage>
</organism>
<comment type="caution">
    <text evidence="3">The sequence shown here is derived from an EMBL/GenBank/DDBJ whole genome shotgun (WGS) entry which is preliminary data.</text>
</comment>
<sequence>MTAITYRKVLVDGINVFYREAGEEHEQTLVLLHGFPSSSHMFRNLIPSLSERFHIVAPDYPGYGYSDCPDIRQFSYTFDHLEEVVEEALNSLKLKRFSMYVQDYGAPVGFRLAVKHPEKITAIISQNGNAYQEGFTSFWDAAQPFWSNRNAETEKPIRQLCTLASTIWQYTEGVHDKTHISPDAWTFDQMGLDRPGNVEIQLALFEDYRTNPQLYPQWHAYFRQYQPPLLAVWGKNDPIFGSAGAEAFKRDLPQCEVHLLDTGHFALEEDADAIAQHIIRFLTTKVSA</sequence>
<dbReference type="PANTHER" id="PTHR42977:SF3">
    <property type="entry name" value="AB HYDROLASE-1 DOMAIN-CONTAINING PROTEIN"/>
    <property type="match status" value="1"/>
</dbReference>
<reference evidence="3" key="1">
    <citation type="submission" date="2020-10" db="EMBL/GenBank/DDBJ databases">
        <title>Taxonomic study of unclassified bacteria belonging to the class Ktedonobacteria.</title>
        <authorList>
            <person name="Yabe S."/>
            <person name="Wang C.M."/>
            <person name="Zheng Y."/>
            <person name="Sakai Y."/>
            <person name="Cavaletti L."/>
            <person name="Monciardini P."/>
            <person name="Donadio S."/>
        </authorList>
    </citation>
    <scope>NUCLEOTIDE SEQUENCE</scope>
    <source>
        <strain evidence="3">SOSP1-1</strain>
    </source>
</reference>
<evidence type="ECO:0000256" key="1">
    <source>
        <dbReference type="ARBA" id="ARBA00022801"/>
    </source>
</evidence>
<proteinExistence type="predicted"/>
<dbReference type="AlphaFoldDB" id="A0A8J3I636"/>
<dbReference type="InterPro" id="IPR000073">
    <property type="entry name" value="AB_hydrolase_1"/>
</dbReference>
<feature type="domain" description="AB hydrolase-1" evidence="2">
    <location>
        <begin position="28"/>
        <end position="270"/>
    </location>
</feature>